<dbReference type="Proteomes" id="UP000295611">
    <property type="component" value="Unassembled WGS sequence"/>
</dbReference>
<name>A0A4R7BAC0_9NEIS</name>
<proteinExistence type="predicted"/>
<gene>
    <name evidence="1" type="ORF">DFP86_10494</name>
</gene>
<evidence type="ECO:0000313" key="1">
    <source>
        <dbReference type="EMBL" id="TDR80596.1"/>
    </source>
</evidence>
<accession>A0A4R7BAC0</accession>
<evidence type="ECO:0000313" key="2">
    <source>
        <dbReference type="Proteomes" id="UP000295611"/>
    </source>
</evidence>
<keyword evidence="2" id="KW-1185">Reference proteome</keyword>
<dbReference type="EMBL" id="SNZP01000004">
    <property type="protein sequence ID" value="TDR80596.1"/>
    <property type="molecule type" value="Genomic_DNA"/>
</dbReference>
<dbReference type="AlphaFoldDB" id="A0A4R7BAC0"/>
<comment type="caution">
    <text evidence="1">The sequence shown here is derived from an EMBL/GenBank/DDBJ whole genome shotgun (WGS) entry which is preliminary data.</text>
</comment>
<protein>
    <recommendedName>
        <fullName evidence="3">Transmembrane protein</fullName>
    </recommendedName>
</protein>
<organism evidence="1 2">
    <name type="scientific">Paludibacterium purpuratum</name>
    <dbReference type="NCBI Taxonomy" id="1144873"/>
    <lineage>
        <taxon>Bacteria</taxon>
        <taxon>Pseudomonadati</taxon>
        <taxon>Pseudomonadota</taxon>
        <taxon>Betaproteobacteria</taxon>
        <taxon>Neisseriales</taxon>
        <taxon>Chromobacteriaceae</taxon>
        <taxon>Paludibacterium</taxon>
    </lineage>
</organism>
<sequence length="167" mass="18268">MTGRTRGRRMLLTMAGLCLLPVLAAWGVFRLSPTFERHSYGQLLPTGAFAAATLPGWPLGSWSLVSIEPGACDAACAERRFLLRQIRLAQGEAATRMVAVRLIGRADEAVPQDGRALVAPALARQLARRGFFLVDPRGNQVLFYPDGSDPLRVIDEINRVMRVNNAL</sequence>
<evidence type="ECO:0008006" key="3">
    <source>
        <dbReference type="Google" id="ProtNLM"/>
    </source>
</evidence>
<reference evidence="1 2" key="1">
    <citation type="submission" date="2019-03" db="EMBL/GenBank/DDBJ databases">
        <title>Genomic Encyclopedia of Type Strains, Phase III (KMG-III): the genomes of soil and plant-associated and newly described type strains.</title>
        <authorList>
            <person name="Whitman W."/>
        </authorList>
    </citation>
    <scope>NUCLEOTIDE SEQUENCE [LARGE SCALE GENOMIC DNA]</scope>
    <source>
        <strain evidence="1 2">CECT 8976</strain>
    </source>
</reference>